<protein>
    <recommendedName>
        <fullName evidence="3">RNase H type-1 domain-containing protein</fullName>
    </recommendedName>
</protein>
<dbReference type="Proteomes" id="UP000053593">
    <property type="component" value="Unassembled WGS sequence"/>
</dbReference>
<organism evidence="1 2">
    <name type="scientific">Collybiopsis luxurians FD-317 M1</name>
    <dbReference type="NCBI Taxonomy" id="944289"/>
    <lineage>
        <taxon>Eukaryota</taxon>
        <taxon>Fungi</taxon>
        <taxon>Dikarya</taxon>
        <taxon>Basidiomycota</taxon>
        <taxon>Agaricomycotina</taxon>
        <taxon>Agaricomycetes</taxon>
        <taxon>Agaricomycetidae</taxon>
        <taxon>Agaricales</taxon>
        <taxon>Marasmiineae</taxon>
        <taxon>Omphalotaceae</taxon>
        <taxon>Collybiopsis</taxon>
        <taxon>Collybiopsis luxurians</taxon>
    </lineage>
</organism>
<dbReference type="AlphaFoldDB" id="A0A0D0C3C1"/>
<dbReference type="InterPro" id="IPR044730">
    <property type="entry name" value="RNase_H-like_dom_plant"/>
</dbReference>
<proteinExistence type="predicted"/>
<evidence type="ECO:0000313" key="2">
    <source>
        <dbReference type="Proteomes" id="UP000053593"/>
    </source>
</evidence>
<feature type="non-terminal residue" evidence="1">
    <location>
        <position position="1"/>
    </location>
</feature>
<name>A0A0D0C3C1_9AGAR</name>
<keyword evidence="2" id="KW-1185">Reference proteome</keyword>
<dbReference type="OrthoDB" id="3249498at2759"/>
<dbReference type="EMBL" id="KN834767">
    <property type="protein sequence ID" value="KIK62601.1"/>
    <property type="molecule type" value="Genomic_DNA"/>
</dbReference>
<accession>A0A0D0C3C1</accession>
<gene>
    <name evidence="1" type="ORF">GYMLUDRAFT_164736</name>
</gene>
<sequence>LAFWIPSLKIAFISETDLSHKMAAHILYWEAITVLAGLRWVTSVHHGTEEKPFQVTVRSDSSNTVDMFNSLRALPPYNPILIDSADLLLHFNIDLRVVHISGSENSVADALSRNDLELAYSLCPELKIYSMETPRTTMGELEK</sequence>
<reference evidence="1 2" key="1">
    <citation type="submission" date="2014-04" db="EMBL/GenBank/DDBJ databases">
        <title>Evolutionary Origins and Diversification of the Mycorrhizal Mutualists.</title>
        <authorList>
            <consortium name="DOE Joint Genome Institute"/>
            <consortium name="Mycorrhizal Genomics Consortium"/>
            <person name="Kohler A."/>
            <person name="Kuo A."/>
            <person name="Nagy L.G."/>
            <person name="Floudas D."/>
            <person name="Copeland A."/>
            <person name="Barry K.W."/>
            <person name="Cichocki N."/>
            <person name="Veneault-Fourrey C."/>
            <person name="LaButti K."/>
            <person name="Lindquist E.A."/>
            <person name="Lipzen A."/>
            <person name="Lundell T."/>
            <person name="Morin E."/>
            <person name="Murat C."/>
            <person name="Riley R."/>
            <person name="Ohm R."/>
            <person name="Sun H."/>
            <person name="Tunlid A."/>
            <person name="Henrissat B."/>
            <person name="Grigoriev I.V."/>
            <person name="Hibbett D.S."/>
            <person name="Martin F."/>
        </authorList>
    </citation>
    <scope>NUCLEOTIDE SEQUENCE [LARGE SCALE GENOMIC DNA]</scope>
    <source>
        <strain evidence="1 2">FD-317 M1</strain>
    </source>
</reference>
<dbReference type="CDD" id="cd06222">
    <property type="entry name" value="RNase_H_like"/>
    <property type="match status" value="1"/>
</dbReference>
<evidence type="ECO:0000313" key="1">
    <source>
        <dbReference type="EMBL" id="KIK62601.1"/>
    </source>
</evidence>
<evidence type="ECO:0008006" key="3">
    <source>
        <dbReference type="Google" id="ProtNLM"/>
    </source>
</evidence>
<dbReference type="HOGENOM" id="CLU_125038_0_0_1"/>